<gene>
    <name evidence="2" type="ORF">TWF481_005669</name>
</gene>
<dbReference type="Proteomes" id="UP001370758">
    <property type="component" value="Unassembled WGS sequence"/>
</dbReference>
<evidence type="ECO:0000313" key="2">
    <source>
        <dbReference type="EMBL" id="KAK6507219.1"/>
    </source>
</evidence>
<sequence length="196" mass="21181">MKFSIILAGAISGLSLISGVAAGKGKAAVKACVFLPVEPSKPFQVTWNAGLSTDSCMKKRGSGGKMTVSKQGITCYGIGEVEVDDDGTCYWKSSRWGISYNADTKPYSGSTNSRWTTGPANSDITLKDKNPGTSVCGSEAACTGDFVEWNNNKNEAIYIIFRPGAVAVNTVTDEEIWDNEAEEWTSFRTQDRNPWH</sequence>
<feature type="chain" id="PRO_5043519205" evidence="1">
    <location>
        <begin position="23"/>
        <end position="196"/>
    </location>
</feature>
<accession>A0AAV9WGF8</accession>
<proteinExistence type="predicted"/>
<evidence type="ECO:0000313" key="3">
    <source>
        <dbReference type="Proteomes" id="UP001370758"/>
    </source>
</evidence>
<protein>
    <submittedName>
        <fullName evidence="2">Uncharacterized protein</fullName>
    </submittedName>
</protein>
<evidence type="ECO:0000256" key="1">
    <source>
        <dbReference type="SAM" id="SignalP"/>
    </source>
</evidence>
<name>A0AAV9WGF8_9PEZI</name>
<feature type="signal peptide" evidence="1">
    <location>
        <begin position="1"/>
        <end position="22"/>
    </location>
</feature>
<keyword evidence="3" id="KW-1185">Reference proteome</keyword>
<dbReference type="AlphaFoldDB" id="A0AAV9WGF8"/>
<comment type="caution">
    <text evidence="2">The sequence shown here is derived from an EMBL/GenBank/DDBJ whole genome shotgun (WGS) entry which is preliminary data.</text>
</comment>
<reference evidence="2 3" key="1">
    <citation type="submission" date="2023-08" db="EMBL/GenBank/DDBJ databases">
        <authorList>
            <person name="Palmer J.M."/>
        </authorList>
    </citation>
    <scope>NUCLEOTIDE SEQUENCE [LARGE SCALE GENOMIC DNA]</scope>
    <source>
        <strain evidence="2 3">TWF481</strain>
    </source>
</reference>
<dbReference type="EMBL" id="JAVHJL010000003">
    <property type="protein sequence ID" value="KAK6507219.1"/>
    <property type="molecule type" value="Genomic_DNA"/>
</dbReference>
<organism evidence="2 3">
    <name type="scientific">Arthrobotrys musiformis</name>
    <dbReference type="NCBI Taxonomy" id="47236"/>
    <lineage>
        <taxon>Eukaryota</taxon>
        <taxon>Fungi</taxon>
        <taxon>Dikarya</taxon>
        <taxon>Ascomycota</taxon>
        <taxon>Pezizomycotina</taxon>
        <taxon>Orbiliomycetes</taxon>
        <taxon>Orbiliales</taxon>
        <taxon>Orbiliaceae</taxon>
        <taxon>Arthrobotrys</taxon>
    </lineage>
</organism>
<keyword evidence="1" id="KW-0732">Signal</keyword>